<evidence type="ECO:0000256" key="3">
    <source>
        <dbReference type="SAM" id="MobiDB-lite"/>
    </source>
</evidence>
<dbReference type="Pfam" id="PF00651">
    <property type="entry name" value="BTB"/>
    <property type="match status" value="1"/>
</dbReference>
<dbReference type="SMART" id="SM00612">
    <property type="entry name" value="Kelch"/>
    <property type="match status" value="6"/>
</dbReference>
<dbReference type="SUPFAM" id="SSF117281">
    <property type="entry name" value="Kelch motif"/>
    <property type="match status" value="1"/>
</dbReference>
<dbReference type="Pfam" id="PF24681">
    <property type="entry name" value="Kelch_KLHDC2_KLHL20_DRC7"/>
    <property type="match status" value="1"/>
</dbReference>
<dbReference type="PRINTS" id="PR00501">
    <property type="entry name" value="KELCHREPEAT"/>
</dbReference>
<accession>A0A1A8BWE6</accession>
<dbReference type="SMART" id="SM00875">
    <property type="entry name" value="BACK"/>
    <property type="match status" value="1"/>
</dbReference>
<sequence>MSQEGQSLHKMMPVFNELRLDGELTDAVIQVQDVEFKVHKNCLSCIPYFRSLFTQWSPPEERVYELPFTSAETMKMIIDHVYTGSLALTDNNVMNLLEVAAYLTYEELLEACSDYLITRLSPHSCINTWRLTSKYYLPKLCSAACSYVLDHFEEVALSGSFLELSMPEVEDIISSDNLMVRQESAVFESVIRWVSHSPAERRRDTHVLLSKVRLATMDLEHLNAVMRNELVRQDGACTSIVSRATSLQLRILTTECGLTGINDPLSRPRLPPAILLATGGWSGGDPTNAIEAYDVRAERWSTVENTMERPRAYHGSVFLGGFVYCVGGFDRVEYFNSVRRFNPITHTWMAVSPMYYRRCYVSVSALNGLIYAMGGFNGQTRHDTAEYYCPETNQWHLIASMHERRSDASCTTFQGKIYICGGFNGHDCLPSAEFYTPETNHWTLIRPMSSPRSGVGVMAFAGRVYAVGGFDGIERLRSAEAYNPQTNTWAAAPPMLTPRSNFGLEVIEDKLIVVGGFDGFSTTFNAEFYSATTNRWTKICSMNVFRSALSCCVISGLTNMETYAYPRESLSSEEEEEEEEEGRGWKKKKRKRKEEEEEEGRGWKKKKRKRKEEEEEEGRGWKKKKRKRKEE</sequence>
<dbReference type="Gene3D" id="1.25.40.420">
    <property type="match status" value="1"/>
</dbReference>
<dbReference type="SMART" id="SM00225">
    <property type="entry name" value="BTB"/>
    <property type="match status" value="1"/>
</dbReference>
<keyword evidence="2" id="KW-0677">Repeat</keyword>
<dbReference type="FunFam" id="1.25.40.420:FF:000001">
    <property type="entry name" value="Kelch-like family member 12"/>
    <property type="match status" value="1"/>
</dbReference>
<reference evidence="5" key="2">
    <citation type="submission" date="2016-06" db="EMBL/GenBank/DDBJ databases">
        <title>The genome of a short-lived fish provides insights into sex chromosome evolution and the genetic control of aging.</title>
        <authorList>
            <person name="Reichwald K."/>
            <person name="Felder M."/>
            <person name="Petzold A."/>
            <person name="Koch P."/>
            <person name="Groth M."/>
            <person name="Platzer M."/>
        </authorList>
    </citation>
    <scope>NUCLEOTIDE SEQUENCE</scope>
    <source>
        <tissue evidence="5">Brain</tissue>
    </source>
</reference>
<reference evidence="5" key="1">
    <citation type="submission" date="2016-05" db="EMBL/GenBank/DDBJ databases">
        <authorList>
            <person name="Lavstsen T."/>
            <person name="Jespersen J.S."/>
        </authorList>
    </citation>
    <scope>NUCLEOTIDE SEQUENCE</scope>
    <source>
        <tissue evidence="5">Brain</tissue>
    </source>
</reference>
<feature type="non-terminal residue" evidence="5">
    <location>
        <position position="631"/>
    </location>
</feature>
<dbReference type="PANTHER" id="PTHR24412">
    <property type="entry name" value="KELCH PROTEIN"/>
    <property type="match status" value="1"/>
</dbReference>
<dbReference type="InterPro" id="IPR006652">
    <property type="entry name" value="Kelch_1"/>
</dbReference>
<evidence type="ECO:0000256" key="1">
    <source>
        <dbReference type="ARBA" id="ARBA00022441"/>
    </source>
</evidence>
<keyword evidence="1" id="KW-0880">Kelch repeat</keyword>
<feature type="compositionally biased region" description="Basic residues" evidence="3">
    <location>
        <begin position="621"/>
        <end position="631"/>
    </location>
</feature>
<dbReference type="Pfam" id="PF01344">
    <property type="entry name" value="Kelch_1"/>
    <property type="match status" value="2"/>
</dbReference>
<evidence type="ECO:0000259" key="4">
    <source>
        <dbReference type="PROSITE" id="PS50097"/>
    </source>
</evidence>
<feature type="compositionally biased region" description="Acidic residues" evidence="3">
    <location>
        <begin position="571"/>
        <end position="581"/>
    </location>
</feature>
<dbReference type="InterPro" id="IPR000210">
    <property type="entry name" value="BTB/POZ_dom"/>
</dbReference>
<dbReference type="PROSITE" id="PS50097">
    <property type="entry name" value="BTB"/>
    <property type="match status" value="1"/>
</dbReference>
<dbReference type="EMBL" id="HADZ01008061">
    <property type="protein sequence ID" value="SBP72002.1"/>
    <property type="molecule type" value="Transcribed_RNA"/>
</dbReference>
<name>A0A1A8BWE6_NOTKA</name>
<dbReference type="Gene3D" id="2.120.10.80">
    <property type="entry name" value="Kelch-type beta propeller"/>
    <property type="match status" value="2"/>
</dbReference>
<feature type="domain" description="BTB" evidence="4">
    <location>
        <begin position="25"/>
        <end position="90"/>
    </location>
</feature>
<dbReference type="PANTHER" id="PTHR24412:SF172">
    <property type="entry name" value="KELCH-LIKE PROTEIN 10"/>
    <property type="match status" value="1"/>
</dbReference>
<feature type="region of interest" description="Disordered" evidence="3">
    <location>
        <begin position="567"/>
        <end position="631"/>
    </location>
</feature>
<dbReference type="Gene3D" id="3.30.710.10">
    <property type="entry name" value="Potassium Channel Kv1.1, Chain A"/>
    <property type="match status" value="1"/>
</dbReference>
<dbReference type="InterPro" id="IPR011333">
    <property type="entry name" value="SKP1/BTB/POZ_sf"/>
</dbReference>
<dbReference type="PIRSF" id="PIRSF037037">
    <property type="entry name" value="Kelch-like_protein_gigaxonin"/>
    <property type="match status" value="1"/>
</dbReference>
<dbReference type="InterPro" id="IPR017096">
    <property type="entry name" value="BTB-kelch_protein"/>
</dbReference>
<gene>
    <name evidence="5" type="primary">KLHL10</name>
</gene>
<dbReference type="InterPro" id="IPR015915">
    <property type="entry name" value="Kelch-typ_b-propeller"/>
</dbReference>
<organism evidence="5">
    <name type="scientific">Nothobranchius kadleci</name>
    <name type="common">African annual killifish</name>
    <dbReference type="NCBI Taxonomy" id="1051664"/>
    <lineage>
        <taxon>Eukaryota</taxon>
        <taxon>Metazoa</taxon>
        <taxon>Chordata</taxon>
        <taxon>Craniata</taxon>
        <taxon>Vertebrata</taxon>
        <taxon>Euteleostomi</taxon>
        <taxon>Actinopterygii</taxon>
        <taxon>Neopterygii</taxon>
        <taxon>Teleostei</taxon>
        <taxon>Neoteleostei</taxon>
        <taxon>Acanthomorphata</taxon>
        <taxon>Ovalentaria</taxon>
        <taxon>Atherinomorphae</taxon>
        <taxon>Cyprinodontiformes</taxon>
        <taxon>Nothobranchiidae</taxon>
        <taxon>Nothobranchius</taxon>
    </lineage>
</organism>
<dbReference type="Pfam" id="PF07707">
    <property type="entry name" value="BACK"/>
    <property type="match status" value="1"/>
</dbReference>
<protein>
    <submittedName>
        <fullName evidence="5">Kelch-like family member 10</fullName>
    </submittedName>
</protein>
<dbReference type="InterPro" id="IPR011705">
    <property type="entry name" value="BACK"/>
</dbReference>
<evidence type="ECO:0000313" key="5">
    <source>
        <dbReference type="EMBL" id="SBP72002.1"/>
    </source>
</evidence>
<proteinExistence type="predicted"/>
<dbReference type="AlphaFoldDB" id="A0A1A8BWE6"/>
<dbReference type="SUPFAM" id="SSF54695">
    <property type="entry name" value="POZ domain"/>
    <property type="match status" value="1"/>
</dbReference>
<evidence type="ECO:0000256" key="2">
    <source>
        <dbReference type="ARBA" id="ARBA00022737"/>
    </source>
</evidence>